<sequence length="251" mass="27755">MRIRGVLHTPSSLATTIPQPDLIPLIRQRRSAQAFSGKTSTLPRDTFYAMLSALVPASNPVPWDVWTLPIRLHPILFVHRVEGLPAGLYVLPRHEAAETALHSAMNPDFVWQTPEDCPAELPLFHLLEADARKAARTLSCHQDIASTSSFSLGMLAEFDAGLAQGAPVYRHLYWEAGLIGQVLYLQAEAAGVRGTGIGCFFDDSVHEVLGLQDTQFQSLYHFTVGNPAIDTRLEMLPPYSHLPKERQPCPQ</sequence>
<dbReference type="AlphaFoldDB" id="A0A1H4DC54"/>
<accession>A0A1H4DC54</accession>
<dbReference type="InterPro" id="IPR000415">
    <property type="entry name" value="Nitroreductase-like"/>
</dbReference>
<dbReference type="EMBL" id="FNQP01000011">
    <property type="protein sequence ID" value="SEA70158.1"/>
    <property type="molecule type" value="Genomic_DNA"/>
</dbReference>
<organism evidence="2 3">
    <name type="scientific">Thiothrix caldifontis</name>
    <dbReference type="NCBI Taxonomy" id="525918"/>
    <lineage>
        <taxon>Bacteria</taxon>
        <taxon>Pseudomonadati</taxon>
        <taxon>Pseudomonadota</taxon>
        <taxon>Gammaproteobacteria</taxon>
        <taxon>Thiotrichales</taxon>
        <taxon>Thiotrichaceae</taxon>
        <taxon>Thiothrix</taxon>
    </lineage>
</organism>
<dbReference type="SUPFAM" id="SSF55469">
    <property type="entry name" value="FMN-dependent nitroreductase-like"/>
    <property type="match status" value="1"/>
</dbReference>
<keyword evidence="3" id="KW-1185">Reference proteome</keyword>
<evidence type="ECO:0000259" key="1">
    <source>
        <dbReference type="Pfam" id="PF00881"/>
    </source>
</evidence>
<evidence type="ECO:0000313" key="3">
    <source>
        <dbReference type="Proteomes" id="UP000199397"/>
    </source>
</evidence>
<evidence type="ECO:0000313" key="2">
    <source>
        <dbReference type="EMBL" id="SEA70158.1"/>
    </source>
</evidence>
<name>A0A1H4DC54_9GAMM</name>
<dbReference type="InterPro" id="IPR029479">
    <property type="entry name" value="Nitroreductase"/>
</dbReference>
<proteinExistence type="predicted"/>
<dbReference type="PANTHER" id="PTHR42741">
    <property type="entry name" value="NITROREDUCTASE FAMILY PROTEIN"/>
    <property type="match status" value="1"/>
</dbReference>
<dbReference type="CDD" id="cd02142">
    <property type="entry name" value="McbC_SagB-like_oxidoreductase"/>
    <property type="match status" value="1"/>
</dbReference>
<dbReference type="Gene3D" id="3.40.109.10">
    <property type="entry name" value="NADH Oxidase"/>
    <property type="match status" value="1"/>
</dbReference>
<gene>
    <name evidence="2" type="ORF">SAMN05660964_02236</name>
</gene>
<dbReference type="STRING" id="525918.SAMN05660964_02236"/>
<dbReference type="Pfam" id="PF00881">
    <property type="entry name" value="Nitroreductase"/>
    <property type="match status" value="1"/>
</dbReference>
<reference evidence="2 3" key="1">
    <citation type="submission" date="2016-10" db="EMBL/GenBank/DDBJ databases">
        <authorList>
            <person name="de Groot N.N."/>
        </authorList>
    </citation>
    <scope>NUCLEOTIDE SEQUENCE [LARGE SCALE GENOMIC DNA]</scope>
    <source>
        <strain evidence="2 3">DSM 21228</strain>
    </source>
</reference>
<dbReference type="Proteomes" id="UP000199397">
    <property type="component" value="Unassembled WGS sequence"/>
</dbReference>
<feature type="domain" description="Nitroreductase" evidence="1">
    <location>
        <begin position="26"/>
        <end position="225"/>
    </location>
</feature>
<protein>
    <recommendedName>
        <fullName evidence="1">Nitroreductase domain-containing protein</fullName>
    </recommendedName>
</protein>
<dbReference type="GO" id="GO:0016491">
    <property type="term" value="F:oxidoreductase activity"/>
    <property type="evidence" value="ECO:0007669"/>
    <property type="project" value="InterPro"/>
</dbReference>
<dbReference type="PANTHER" id="PTHR42741:SF3">
    <property type="entry name" value="NITROREDUCTASE FAMILY PROTEIN"/>
    <property type="match status" value="1"/>
</dbReference>